<reference evidence="1 2" key="1">
    <citation type="journal article" date="2016" name="Sci. Rep.">
        <title>The Dendrobium catenatum Lindl. genome sequence provides insights into polysaccharide synthase, floral development and adaptive evolution.</title>
        <authorList>
            <person name="Zhang G.Q."/>
            <person name="Xu Q."/>
            <person name="Bian C."/>
            <person name="Tsai W.C."/>
            <person name="Yeh C.M."/>
            <person name="Liu K.W."/>
            <person name="Yoshida K."/>
            <person name="Zhang L.S."/>
            <person name="Chang S.B."/>
            <person name="Chen F."/>
            <person name="Shi Y."/>
            <person name="Su Y.Y."/>
            <person name="Zhang Y.Q."/>
            <person name="Chen L.J."/>
            <person name="Yin Y."/>
            <person name="Lin M."/>
            <person name="Huang H."/>
            <person name="Deng H."/>
            <person name="Wang Z.W."/>
            <person name="Zhu S.L."/>
            <person name="Zhao X."/>
            <person name="Deng C."/>
            <person name="Niu S.C."/>
            <person name="Huang J."/>
            <person name="Wang M."/>
            <person name="Liu G.H."/>
            <person name="Yang H.J."/>
            <person name="Xiao X.J."/>
            <person name="Hsiao Y.Y."/>
            <person name="Wu W.L."/>
            <person name="Chen Y.Y."/>
            <person name="Mitsuda N."/>
            <person name="Ohme-Takagi M."/>
            <person name="Luo Y.B."/>
            <person name="Van de Peer Y."/>
            <person name="Liu Z.J."/>
        </authorList>
    </citation>
    <scope>NUCLEOTIDE SEQUENCE [LARGE SCALE GENOMIC DNA]</scope>
    <source>
        <tissue evidence="1">The whole plant</tissue>
    </source>
</reference>
<keyword evidence="2" id="KW-1185">Reference proteome</keyword>
<proteinExistence type="predicted"/>
<gene>
    <name evidence="1" type="ORF">MA16_Dca017461</name>
</gene>
<reference evidence="1 2" key="2">
    <citation type="journal article" date="2017" name="Nature">
        <title>The Apostasia genome and the evolution of orchids.</title>
        <authorList>
            <person name="Zhang G.Q."/>
            <person name="Liu K.W."/>
            <person name="Li Z."/>
            <person name="Lohaus R."/>
            <person name="Hsiao Y.Y."/>
            <person name="Niu S.C."/>
            <person name="Wang J.Y."/>
            <person name="Lin Y.C."/>
            <person name="Xu Q."/>
            <person name="Chen L.J."/>
            <person name="Yoshida K."/>
            <person name="Fujiwara S."/>
            <person name="Wang Z.W."/>
            <person name="Zhang Y.Q."/>
            <person name="Mitsuda N."/>
            <person name="Wang M."/>
            <person name="Liu G.H."/>
            <person name="Pecoraro L."/>
            <person name="Huang H.X."/>
            <person name="Xiao X.J."/>
            <person name="Lin M."/>
            <person name="Wu X.Y."/>
            <person name="Wu W.L."/>
            <person name="Chen Y.Y."/>
            <person name="Chang S.B."/>
            <person name="Sakamoto S."/>
            <person name="Ohme-Takagi M."/>
            <person name="Yagi M."/>
            <person name="Zeng S.J."/>
            <person name="Shen C.Y."/>
            <person name="Yeh C.M."/>
            <person name="Luo Y.B."/>
            <person name="Tsai W.C."/>
            <person name="Van de Peer Y."/>
            <person name="Liu Z.J."/>
        </authorList>
    </citation>
    <scope>NUCLEOTIDE SEQUENCE [LARGE SCALE GENOMIC DNA]</scope>
    <source>
        <tissue evidence="1">The whole plant</tissue>
    </source>
</reference>
<dbReference type="AlphaFoldDB" id="A0A2I0WAT2"/>
<sequence length="112" mass="12992">MHIEKNIFNNIFNTVMDIKDKSKDNIKSRMDLKDNGGEKLLKLKTPFTLTLEQKRAICEWVKTLRVPDGYSSNLSKCVDIRSGRLFELRSHDCHIFMQCLLPTAFSDLSDQI</sequence>
<name>A0A2I0WAT2_9ASPA</name>
<protein>
    <submittedName>
        <fullName evidence="1">Uncharacterized protein</fullName>
    </submittedName>
</protein>
<dbReference type="Proteomes" id="UP000233837">
    <property type="component" value="Unassembled WGS sequence"/>
</dbReference>
<evidence type="ECO:0000313" key="2">
    <source>
        <dbReference type="Proteomes" id="UP000233837"/>
    </source>
</evidence>
<dbReference type="PANTHER" id="PTHR10775">
    <property type="entry name" value="OS08G0208400 PROTEIN"/>
    <property type="match status" value="1"/>
</dbReference>
<dbReference type="EMBL" id="KZ502807">
    <property type="protein sequence ID" value="PKU72760.1"/>
    <property type="molecule type" value="Genomic_DNA"/>
</dbReference>
<organism evidence="1 2">
    <name type="scientific">Dendrobium catenatum</name>
    <dbReference type="NCBI Taxonomy" id="906689"/>
    <lineage>
        <taxon>Eukaryota</taxon>
        <taxon>Viridiplantae</taxon>
        <taxon>Streptophyta</taxon>
        <taxon>Embryophyta</taxon>
        <taxon>Tracheophyta</taxon>
        <taxon>Spermatophyta</taxon>
        <taxon>Magnoliopsida</taxon>
        <taxon>Liliopsida</taxon>
        <taxon>Asparagales</taxon>
        <taxon>Orchidaceae</taxon>
        <taxon>Epidendroideae</taxon>
        <taxon>Malaxideae</taxon>
        <taxon>Dendrobiinae</taxon>
        <taxon>Dendrobium</taxon>
    </lineage>
</organism>
<accession>A0A2I0WAT2</accession>
<dbReference type="PANTHER" id="PTHR10775:SF193">
    <property type="entry name" value="DUF4216 DOMAIN-CONTAINING PROTEIN"/>
    <property type="match status" value="1"/>
</dbReference>
<evidence type="ECO:0000313" key="1">
    <source>
        <dbReference type="EMBL" id="PKU72760.1"/>
    </source>
</evidence>